<dbReference type="InterPro" id="IPR039309">
    <property type="entry name" value="BT1"/>
</dbReference>
<organism evidence="8 9">
    <name type="scientific">Symbiodinium natans</name>
    <dbReference type="NCBI Taxonomy" id="878477"/>
    <lineage>
        <taxon>Eukaryota</taxon>
        <taxon>Sar</taxon>
        <taxon>Alveolata</taxon>
        <taxon>Dinophyceae</taxon>
        <taxon>Suessiales</taxon>
        <taxon>Symbiodiniaceae</taxon>
        <taxon>Symbiodinium</taxon>
    </lineage>
</organism>
<feature type="transmembrane region" description="Helical" evidence="7">
    <location>
        <begin position="284"/>
        <end position="306"/>
    </location>
</feature>
<dbReference type="OrthoDB" id="754047at2759"/>
<evidence type="ECO:0000313" key="9">
    <source>
        <dbReference type="Proteomes" id="UP000604046"/>
    </source>
</evidence>
<gene>
    <name evidence="8" type="ORF">SNAT2548_LOCUS4838</name>
</gene>
<keyword evidence="6 7" id="KW-0472">Membrane</keyword>
<feature type="transmembrane region" description="Helical" evidence="7">
    <location>
        <begin position="244"/>
        <end position="263"/>
    </location>
</feature>
<feature type="transmembrane region" description="Helical" evidence="7">
    <location>
        <begin position="119"/>
        <end position="141"/>
    </location>
</feature>
<dbReference type="InterPro" id="IPR036259">
    <property type="entry name" value="MFS_trans_sf"/>
</dbReference>
<dbReference type="SUPFAM" id="SSF103473">
    <property type="entry name" value="MFS general substrate transporter"/>
    <property type="match status" value="1"/>
</dbReference>
<feature type="transmembrane region" description="Helical" evidence="7">
    <location>
        <begin position="56"/>
        <end position="75"/>
    </location>
</feature>
<dbReference type="AlphaFoldDB" id="A0A812IIY8"/>
<feature type="transmembrane region" description="Helical" evidence="7">
    <location>
        <begin position="326"/>
        <end position="343"/>
    </location>
</feature>
<feature type="transmembrane region" description="Helical" evidence="7">
    <location>
        <begin position="203"/>
        <end position="224"/>
    </location>
</feature>
<reference evidence="8" key="1">
    <citation type="submission" date="2021-02" db="EMBL/GenBank/DDBJ databases">
        <authorList>
            <person name="Dougan E. K."/>
            <person name="Rhodes N."/>
            <person name="Thang M."/>
            <person name="Chan C."/>
        </authorList>
    </citation>
    <scope>NUCLEOTIDE SEQUENCE</scope>
</reference>
<dbReference type="Pfam" id="PF03092">
    <property type="entry name" value="BT1"/>
    <property type="match status" value="1"/>
</dbReference>
<feature type="transmembrane region" description="Helical" evidence="7">
    <location>
        <begin position="462"/>
        <end position="487"/>
    </location>
</feature>
<feature type="transmembrane region" description="Helical" evidence="7">
    <location>
        <begin position="161"/>
        <end position="182"/>
    </location>
</feature>
<accession>A0A812IIY8</accession>
<feature type="transmembrane region" description="Helical" evidence="7">
    <location>
        <begin position="87"/>
        <end position="107"/>
    </location>
</feature>
<dbReference type="GO" id="GO:0016020">
    <property type="term" value="C:membrane"/>
    <property type="evidence" value="ECO:0007669"/>
    <property type="project" value="UniProtKB-SubCell"/>
</dbReference>
<evidence type="ECO:0000256" key="6">
    <source>
        <dbReference type="ARBA" id="ARBA00023136"/>
    </source>
</evidence>
<dbReference type="Proteomes" id="UP000604046">
    <property type="component" value="Unassembled WGS sequence"/>
</dbReference>
<comment type="similarity">
    <text evidence="2">Belongs to the major facilitator superfamily. Folate-biopterin transporter (TC 2.A.71) family.</text>
</comment>
<evidence type="ECO:0000256" key="4">
    <source>
        <dbReference type="ARBA" id="ARBA00022692"/>
    </source>
</evidence>
<keyword evidence="3" id="KW-0813">Transport</keyword>
<evidence type="ECO:0000256" key="5">
    <source>
        <dbReference type="ARBA" id="ARBA00022989"/>
    </source>
</evidence>
<keyword evidence="5 7" id="KW-1133">Transmembrane helix</keyword>
<evidence type="ECO:0000256" key="1">
    <source>
        <dbReference type="ARBA" id="ARBA00004141"/>
    </source>
</evidence>
<keyword evidence="9" id="KW-1185">Reference proteome</keyword>
<dbReference type="PANTHER" id="PTHR31585">
    <property type="entry name" value="FOLATE-BIOPTERIN TRANSPORTER 1, CHLOROPLASTIC"/>
    <property type="match status" value="1"/>
</dbReference>
<dbReference type="EMBL" id="CAJNDS010000301">
    <property type="protein sequence ID" value="CAE7041093.1"/>
    <property type="molecule type" value="Genomic_DNA"/>
</dbReference>
<dbReference type="Gene3D" id="1.20.1250.20">
    <property type="entry name" value="MFS general substrate transporter like domains"/>
    <property type="match status" value="1"/>
</dbReference>
<comment type="subcellular location">
    <subcellularLocation>
        <location evidence="1">Membrane</location>
        <topology evidence="1">Multi-pass membrane protein</topology>
    </subcellularLocation>
</comment>
<protein>
    <submittedName>
        <fullName evidence="8">Uncharacterized protein</fullName>
    </submittedName>
</protein>
<evidence type="ECO:0000256" key="3">
    <source>
        <dbReference type="ARBA" id="ARBA00022448"/>
    </source>
</evidence>
<name>A0A812IIY8_9DINO</name>
<dbReference type="PANTHER" id="PTHR31585:SF5">
    <property type="entry name" value="RNA-BINDING S4 DOMAIN-CONTAINING PROTEIN"/>
    <property type="match status" value="1"/>
</dbReference>
<evidence type="ECO:0000256" key="7">
    <source>
        <dbReference type="SAM" id="Phobius"/>
    </source>
</evidence>
<comment type="caution">
    <text evidence="8">The sequence shown here is derived from an EMBL/GenBank/DDBJ whole genome shotgun (WGS) entry which is preliminary data.</text>
</comment>
<keyword evidence="4 7" id="KW-0812">Transmembrane</keyword>
<sequence length="499" mass="54826">MEACKTPTSSAACDDTEKCSQSSSDSFAKVESGKLEFAFGDPRNCGITLHYFTQGFVVGGIDSILVNVLAGYLNVPSNIQQGAVNMANLPCAFAVLLGILSDARPIFGYRRRPYMAGGWLLSAACFAYMVWLGLPAPYYCFAEGQYLRNQTPCNPDAADFYVWPIVCLCLSQLGMTAATASAQGLLVEYAKAEPEKTRGRTQALLQMVGTAGSFCAVVLVAFGFNGQMFTGSFSQRHQLSYPEFLAIFAVLQCIAGLSCIFCVREHSGARASVREYARSSFHLLENKAFSAVALYFFANSSLFNIATSAGLWVSLEWAKVENMQRQLSSLFGMLLTLLGCWLTQRCLLGVSWRKILFGACIFTNVLDMFPQFMTIFDIVRDQYFYLGEPLTRNVPIAMSNLVTQFLVNELADEKNCALVVGLLTTIGAVGQPLSVLLSNQLFSLFTPDLFLRENYVKDTPAFRWTVASSFLLSYSVSFLGMAMLPLLPSQKLGPRKLSL</sequence>
<evidence type="ECO:0000313" key="8">
    <source>
        <dbReference type="EMBL" id="CAE7041093.1"/>
    </source>
</evidence>
<evidence type="ECO:0000256" key="2">
    <source>
        <dbReference type="ARBA" id="ARBA00007015"/>
    </source>
</evidence>
<proteinExistence type="inferred from homology"/>